<dbReference type="PANTHER" id="PTHR45696:SF33">
    <property type="entry name" value="LARGE RIBOSOMAL SUBUNIT PROTEIN P1B"/>
    <property type="match status" value="1"/>
</dbReference>
<keyword evidence="8" id="KW-1185">Reference proteome</keyword>
<dbReference type="FunFam" id="1.10.10.1410:FF:000002">
    <property type="entry name" value="60S acidic ribosomal protein P2"/>
    <property type="match status" value="1"/>
</dbReference>
<dbReference type="GO" id="GO:0030295">
    <property type="term" value="F:protein kinase activator activity"/>
    <property type="evidence" value="ECO:0007669"/>
    <property type="project" value="TreeGrafter"/>
</dbReference>
<dbReference type="OrthoDB" id="2194681at2759"/>
<evidence type="ECO:0000313" key="7">
    <source>
        <dbReference type="EMBL" id="SCU82351.1"/>
    </source>
</evidence>
<dbReference type="GO" id="GO:0002181">
    <property type="term" value="P:cytoplasmic translation"/>
    <property type="evidence" value="ECO:0007669"/>
    <property type="project" value="TreeGrafter"/>
</dbReference>
<gene>
    <name evidence="7" type="ORF">LANO_0B05908G</name>
</gene>
<dbReference type="Proteomes" id="UP000189911">
    <property type="component" value="Chromosome B"/>
</dbReference>
<comment type="function">
    <text evidence="1">Component of the ribosome, a large ribonucleoprotein complex responsible for the synthesis of proteins in the cell. The small ribosomal subunit (SSU) binds messenger RNAs (mRNAs) and translates the encoded message by selecting cognate aminoacyl-transfer RNA (tRNA) molecules. The large subunit (LSU) contains the ribosomal catalytic site termed the peptidyl transferase center (PTC), which catalyzes the formation of peptide bonds, thereby polymerizing the amino acids delivered by tRNAs into a polypeptide chain. The nascent polypeptides leave the ribosome through a tunnel in the LSU and interact with protein factors that function in enzymatic processing, targeting, and the membrane insertion of nascent chains at the exit of the ribosomal tunnel.</text>
</comment>
<name>A0A1G4IZ11_9SACH</name>
<evidence type="ECO:0000256" key="3">
    <source>
        <dbReference type="ARBA" id="ARBA00022980"/>
    </source>
</evidence>
<dbReference type="HAMAP" id="MF_01478">
    <property type="entry name" value="Ribosomal_L12_arch"/>
    <property type="match status" value="1"/>
</dbReference>
<reference evidence="8" key="1">
    <citation type="submission" date="2016-03" db="EMBL/GenBank/DDBJ databases">
        <authorList>
            <person name="Devillers Hugo."/>
        </authorList>
    </citation>
    <scope>NUCLEOTIDE SEQUENCE [LARGE SCALE GENOMIC DNA]</scope>
</reference>
<evidence type="ECO:0000256" key="4">
    <source>
        <dbReference type="ARBA" id="ARBA00023274"/>
    </source>
</evidence>
<dbReference type="GO" id="GO:0006414">
    <property type="term" value="P:translational elongation"/>
    <property type="evidence" value="ECO:0007669"/>
    <property type="project" value="InterPro"/>
</dbReference>
<evidence type="ECO:0000256" key="6">
    <source>
        <dbReference type="SAM" id="MobiDB-lite"/>
    </source>
</evidence>
<dbReference type="Gene3D" id="1.10.10.1410">
    <property type="match status" value="1"/>
</dbReference>
<dbReference type="InterPro" id="IPR027534">
    <property type="entry name" value="Ribosomal_P1/P2"/>
</dbReference>
<dbReference type="EMBL" id="LT598450">
    <property type="protein sequence ID" value="SCU82351.1"/>
    <property type="molecule type" value="Genomic_DNA"/>
</dbReference>
<feature type="region of interest" description="Disordered" evidence="6">
    <location>
        <begin position="63"/>
        <end position="107"/>
    </location>
</feature>
<dbReference type="GO" id="GO:0003735">
    <property type="term" value="F:structural constituent of ribosome"/>
    <property type="evidence" value="ECO:0007669"/>
    <property type="project" value="InterPro"/>
</dbReference>
<dbReference type="AlphaFoldDB" id="A0A1G4IZ11"/>
<comment type="subunit">
    <text evidence="5">Component of the large ribosomal subunit (LSU). Mature yeast ribosomes consist of a small (40S) and a large (60S) subunit. The 40S small subunit contains 1 molecule of ribosomal RNA (18S rRNA) and 33 different proteins (encoded by 57 genes). The large 60S subunit contains 3 rRNA molecules (25S, 5.8S and 5S rRNA) and 46 different proteins (encoded by 81 genes). The 5 acidic ribosomal P-proteins form the stalk structure of the 60S subunit. They are organized as a pentameric complex in which uL10/P0 interacts with 2 heterodimers, P1A-P2B and P1B-P2A.</text>
</comment>
<dbReference type="GO" id="GO:0022625">
    <property type="term" value="C:cytosolic large ribosomal subunit"/>
    <property type="evidence" value="ECO:0007669"/>
    <property type="project" value="TreeGrafter"/>
</dbReference>
<organism evidence="7 8">
    <name type="scientific">Lachancea nothofagi CBS 11611</name>
    <dbReference type="NCBI Taxonomy" id="1266666"/>
    <lineage>
        <taxon>Eukaryota</taxon>
        <taxon>Fungi</taxon>
        <taxon>Dikarya</taxon>
        <taxon>Ascomycota</taxon>
        <taxon>Saccharomycotina</taxon>
        <taxon>Saccharomycetes</taxon>
        <taxon>Saccharomycetales</taxon>
        <taxon>Saccharomycetaceae</taxon>
        <taxon>Lachancea</taxon>
    </lineage>
</organism>
<evidence type="ECO:0000256" key="1">
    <source>
        <dbReference type="ARBA" id="ARBA00004021"/>
    </source>
</evidence>
<dbReference type="Pfam" id="PF00428">
    <property type="entry name" value="Ribosomal_60s"/>
    <property type="match status" value="1"/>
</dbReference>
<proteinExistence type="inferred from homology"/>
<evidence type="ECO:0000256" key="2">
    <source>
        <dbReference type="ARBA" id="ARBA00005436"/>
    </source>
</evidence>
<evidence type="ECO:0000256" key="5">
    <source>
        <dbReference type="ARBA" id="ARBA00063629"/>
    </source>
</evidence>
<dbReference type="GO" id="GO:0043021">
    <property type="term" value="F:ribonucleoprotein complex binding"/>
    <property type="evidence" value="ECO:0007669"/>
    <property type="project" value="TreeGrafter"/>
</dbReference>
<keyword evidence="3" id="KW-0689">Ribosomal protein</keyword>
<keyword evidence="4" id="KW-0687">Ribonucleoprotein</keyword>
<comment type="similarity">
    <text evidence="2">Belongs to the eukaryotic ribosomal protein P1/P2 family.</text>
</comment>
<accession>A0A1G4IZ11</accession>
<protein>
    <submittedName>
        <fullName evidence="7">LANO_0B05908g1_1</fullName>
    </submittedName>
</protein>
<dbReference type="CDD" id="cd05831">
    <property type="entry name" value="Ribosomal_P1"/>
    <property type="match status" value="1"/>
</dbReference>
<dbReference type="PANTHER" id="PTHR45696">
    <property type="entry name" value="60S ACIDIC RIBOSOMAL PROTEIN P1"/>
    <property type="match status" value="1"/>
</dbReference>
<sequence>MSDAVISYATLILSDAGLDITADSLTTLTKAAGASIDNVWAETFAKALEGKDLKQVLSGFHAAGSGSASAGGASAGAAAAGDAAAEEEAPEEEKEESDDDMGFGLFD</sequence>
<evidence type="ECO:0000313" key="8">
    <source>
        <dbReference type="Proteomes" id="UP000189911"/>
    </source>
</evidence>
<feature type="compositionally biased region" description="Acidic residues" evidence="6">
    <location>
        <begin position="84"/>
        <end position="101"/>
    </location>
</feature>
<feature type="compositionally biased region" description="Low complexity" evidence="6">
    <location>
        <begin position="63"/>
        <end position="83"/>
    </location>
</feature>
<dbReference type="InterPro" id="IPR038716">
    <property type="entry name" value="P1/P2_N_sf"/>
</dbReference>